<feature type="domain" description="ABC transporter" evidence="11">
    <location>
        <begin position="663"/>
        <end position="897"/>
    </location>
</feature>
<keyword evidence="5" id="KW-0067">ATP-binding</keyword>
<dbReference type="GO" id="GO:0000041">
    <property type="term" value="P:transition metal ion transport"/>
    <property type="evidence" value="ECO:0007669"/>
    <property type="project" value="UniProtKB-ARBA"/>
</dbReference>
<feature type="transmembrane region" description="Helical" evidence="10">
    <location>
        <begin position="576"/>
        <end position="593"/>
    </location>
</feature>
<dbReference type="InterPro" id="IPR011527">
    <property type="entry name" value="ABC1_TM_dom"/>
</dbReference>
<dbReference type="SMART" id="SM00382">
    <property type="entry name" value="AAA"/>
    <property type="match status" value="1"/>
</dbReference>
<dbReference type="InterPro" id="IPR027417">
    <property type="entry name" value="P-loop_NTPase"/>
</dbReference>
<comment type="similarity">
    <text evidence="8">Belongs to the ABC transporter superfamily. ABCB family. Heavy Metal importer (TC 3.A.1.210) subfamily.</text>
</comment>
<evidence type="ECO:0000256" key="9">
    <source>
        <dbReference type="SAM" id="MobiDB-lite"/>
    </source>
</evidence>
<accession>A0A6A6UA12</accession>
<dbReference type="InterPro" id="IPR017871">
    <property type="entry name" value="ABC_transporter-like_CS"/>
</dbReference>
<feature type="compositionally biased region" description="Basic and acidic residues" evidence="9">
    <location>
        <begin position="957"/>
        <end position="982"/>
    </location>
</feature>
<feature type="transmembrane region" description="Helical" evidence="10">
    <location>
        <begin position="146"/>
        <end position="163"/>
    </location>
</feature>
<feature type="transmembrane region" description="Helical" evidence="10">
    <location>
        <begin position="30"/>
        <end position="51"/>
    </location>
</feature>
<dbReference type="PROSITE" id="PS50893">
    <property type="entry name" value="ABC_TRANSPORTER_2"/>
    <property type="match status" value="1"/>
</dbReference>
<keyword evidence="3 10" id="KW-0812">Transmembrane</keyword>
<keyword evidence="2" id="KW-0813">Transport</keyword>
<evidence type="ECO:0000256" key="6">
    <source>
        <dbReference type="ARBA" id="ARBA00022989"/>
    </source>
</evidence>
<dbReference type="GO" id="GO:0005774">
    <property type="term" value="C:vacuolar membrane"/>
    <property type="evidence" value="ECO:0007669"/>
    <property type="project" value="TreeGrafter"/>
</dbReference>
<dbReference type="InterPro" id="IPR003593">
    <property type="entry name" value="AAA+_ATPase"/>
</dbReference>
<sequence>MGAQTFQSSPEDKLSKASLAINSKFISADLILTAIHFFSPISVLLFFLVCFTTRSIRVSTPDNSGSNVNGNGHSELYGPGGRPLPQRQLTGLMRRQDKKNDFRPYQKLAFQILQSLATLSFLGNAAAVVIHVLVKRGWWCGQEQTVYVIGSFMVYTVLNLTLIETKPSPTWVLFSTWLLTLLLEAVRLVCYLKVNLSHHRLSKWKTAEVIISLSRVLILLGLVLLYITFTHIPHRPTLPQPAPRPLTAEESVGLLNAQHNGQPRSAANGYGTVNGATRTTNGGTPPSVDTTSRPRPDRGDSEPGWVRPDKVPSRSWWDYIRGYSTFFPYLWPKRNPKLQLTVGACFLLVGAQRALNVMVPLQLGVITDILSGETGPVRMPWKELLFFICFRLLQGSQSLLNVLRSILWIPIQQYSYRELSVASFEHVHSLSLDFHLSKKTGEVISALGKGNSINSFLDQLTFNVIPMIIDLCVAMGYFLIAFDAYYALAITVMTFWYIYMTIRLAKRRQDARRTMVTDSREQDAIKTDSLSSFETVKYFNAEQHEFNRYRSAVEKYQNSEYTVNIALSIMNLAQNLIFMGGLLVVCYIAAFQVTQKQIRVGKFVTLLTYMSQLQVPLNYFGTFYKSVQSSMINAERLLELFKEKATVSDKDGATELESCNGDIRFRNVQFAYDKRKNALNGMDFHCRPNTTTALVGESGGGKSTVFRLLFRFYNCAEGGIDIDGHDVQDITIESLRRHIGVVPQDTVLFNETIMYNLKYAKSDATIEEVHEACRAACIHDKIMSFPDGYKTKVGERGQRLSGGEKQRVAIARLILKGPPIILLDEATAALDSGTERHIQDAFKALSRGRTVLVIAHRLSTIARADQILVLKGGKVSERGDHNKLIKLSGDYATMWKKQVEAQVAAKEASNLYAKVDRLRRESKGDVNLERYIPTSNETSDSENEEDRRRRLGRVGKHHDETRHNSDDEQTAHHEALRMRHNE</sequence>
<feature type="compositionally biased region" description="Polar residues" evidence="9">
    <location>
        <begin position="274"/>
        <end position="291"/>
    </location>
</feature>
<evidence type="ECO:0000256" key="8">
    <source>
        <dbReference type="ARBA" id="ARBA00024363"/>
    </source>
</evidence>
<dbReference type="PROSITE" id="PS00211">
    <property type="entry name" value="ABC_TRANSPORTER_1"/>
    <property type="match status" value="1"/>
</dbReference>
<feature type="transmembrane region" description="Helical" evidence="10">
    <location>
        <begin position="108"/>
        <end position="134"/>
    </location>
</feature>
<feature type="transmembrane region" description="Helical" evidence="10">
    <location>
        <begin position="209"/>
        <end position="229"/>
    </location>
</feature>
<dbReference type="EMBL" id="MU004235">
    <property type="protein sequence ID" value="KAF2669095.1"/>
    <property type="molecule type" value="Genomic_DNA"/>
</dbReference>
<evidence type="ECO:0000256" key="10">
    <source>
        <dbReference type="SAM" id="Phobius"/>
    </source>
</evidence>
<dbReference type="SUPFAM" id="SSF52540">
    <property type="entry name" value="P-loop containing nucleoside triphosphate hydrolases"/>
    <property type="match status" value="1"/>
</dbReference>
<dbReference type="InterPro" id="IPR003439">
    <property type="entry name" value="ABC_transporter-like_ATP-bd"/>
</dbReference>
<dbReference type="Pfam" id="PF00005">
    <property type="entry name" value="ABC_tran"/>
    <property type="match status" value="1"/>
</dbReference>
<feature type="compositionally biased region" description="Basic and acidic residues" evidence="9">
    <location>
        <begin position="292"/>
        <end position="306"/>
    </location>
</feature>
<dbReference type="GO" id="GO:0005524">
    <property type="term" value="F:ATP binding"/>
    <property type="evidence" value="ECO:0007669"/>
    <property type="project" value="UniProtKB-KW"/>
</dbReference>
<evidence type="ECO:0000313" key="14">
    <source>
        <dbReference type="Proteomes" id="UP000799302"/>
    </source>
</evidence>
<keyword evidence="14" id="KW-1185">Reference proteome</keyword>
<dbReference type="CDD" id="cd18583">
    <property type="entry name" value="ABC_6TM_HMT1"/>
    <property type="match status" value="1"/>
</dbReference>
<reference evidence="13" key="1">
    <citation type="journal article" date="2020" name="Stud. Mycol.">
        <title>101 Dothideomycetes genomes: a test case for predicting lifestyles and emergence of pathogens.</title>
        <authorList>
            <person name="Haridas S."/>
            <person name="Albert R."/>
            <person name="Binder M."/>
            <person name="Bloem J."/>
            <person name="Labutti K."/>
            <person name="Salamov A."/>
            <person name="Andreopoulos B."/>
            <person name="Baker S."/>
            <person name="Barry K."/>
            <person name="Bills G."/>
            <person name="Bluhm B."/>
            <person name="Cannon C."/>
            <person name="Castanera R."/>
            <person name="Culley D."/>
            <person name="Daum C."/>
            <person name="Ezra D."/>
            <person name="Gonzalez J."/>
            <person name="Henrissat B."/>
            <person name="Kuo A."/>
            <person name="Liang C."/>
            <person name="Lipzen A."/>
            <person name="Lutzoni F."/>
            <person name="Magnuson J."/>
            <person name="Mondo S."/>
            <person name="Nolan M."/>
            <person name="Ohm R."/>
            <person name="Pangilinan J."/>
            <person name="Park H.-J."/>
            <person name="Ramirez L."/>
            <person name="Alfaro M."/>
            <person name="Sun H."/>
            <person name="Tritt A."/>
            <person name="Yoshinaga Y."/>
            <person name="Zwiers L.-H."/>
            <person name="Turgeon B."/>
            <person name="Goodwin S."/>
            <person name="Spatafora J."/>
            <person name="Crous P."/>
            <person name="Grigoriev I."/>
        </authorList>
    </citation>
    <scope>NUCLEOTIDE SEQUENCE</scope>
    <source>
        <strain evidence="13">CBS 115976</strain>
    </source>
</reference>
<evidence type="ECO:0008006" key="15">
    <source>
        <dbReference type="Google" id="ProtNLM"/>
    </source>
</evidence>
<dbReference type="Gene3D" id="1.20.1560.10">
    <property type="entry name" value="ABC transporter type 1, transmembrane domain"/>
    <property type="match status" value="1"/>
</dbReference>
<dbReference type="AlphaFoldDB" id="A0A6A6UA12"/>
<feature type="domain" description="ABC transmembrane type-1" evidence="12">
    <location>
        <begin position="344"/>
        <end position="629"/>
    </location>
</feature>
<evidence type="ECO:0000256" key="1">
    <source>
        <dbReference type="ARBA" id="ARBA00004141"/>
    </source>
</evidence>
<dbReference type="FunFam" id="1.20.1560.10:FF:000050">
    <property type="entry name" value="Vacuolar ABC heavy metal transporter (Hmt1)"/>
    <property type="match status" value="1"/>
</dbReference>
<evidence type="ECO:0000256" key="5">
    <source>
        <dbReference type="ARBA" id="ARBA00022840"/>
    </source>
</evidence>
<keyword evidence="7 10" id="KW-0472">Membrane</keyword>
<dbReference type="PANTHER" id="PTHR24221:SF651">
    <property type="entry name" value="HEAVY METAL TOLERANCE PROTEIN"/>
    <property type="match status" value="1"/>
</dbReference>
<feature type="transmembrane region" description="Helical" evidence="10">
    <location>
        <begin position="486"/>
        <end position="505"/>
    </location>
</feature>
<keyword evidence="4" id="KW-0547">Nucleotide-binding</keyword>
<dbReference type="FunFam" id="3.40.50.300:FF:000186">
    <property type="entry name" value="ATP-binding cassette sub-family B member 7, mitochondrial"/>
    <property type="match status" value="1"/>
</dbReference>
<evidence type="ECO:0000256" key="2">
    <source>
        <dbReference type="ARBA" id="ARBA00022448"/>
    </source>
</evidence>
<dbReference type="Proteomes" id="UP000799302">
    <property type="component" value="Unassembled WGS sequence"/>
</dbReference>
<dbReference type="SUPFAM" id="SSF90123">
    <property type="entry name" value="ABC transporter transmembrane region"/>
    <property type="match status" value="1"/>
</dbReference>
<proteinExistence type="inferred from homology"/>
<protein>
    <recommendedName>
        <fullName evidence="15">Heavy metal tolerance protein</fullName>
    </recommendedName>
</protein>
<name>A0A6A6UA12_9PEZI</name>
<evidence type="ECO:0000259" key="12">
    <source>
        <dbReference type="PROSITE" id="PS50929"/>
    </source>
</evidence>
<dbReference type="Gene3D" id="3.40.50.300">
    <property type="entry name" value="P-loop containing nucleotide triphosphate hydrolases"/>
    <property type="match status" value="1"/>
</dbReference>
<dbReference type="InterPro" id="IPR036640">
    <property type="entry name" value="ABC1_TM_sf"/>
</dbReference>
<dbReference type="GO" id="GO:0140359">
    <property type="term" value="F:ABC-type transporter activity"/>
    <property type="evidence" value="ECO:0007669"/>
    <property type="project" value="InterPro"/>
</dbReference>
<dbReference type="GO" id="GO:0016887">
    <property type="term" value="F:ATP hydrolysis activity"/>
    <property type="evidence" value="ECO:0007669"/>
    <property type="project" value="InterPro"/>
</dbReference>
<keyword evidence="6 10" id="KW-1133">Transmembrane helix</keyword>
<evidence type="ECO:0000259" key="11">
    <source>
        <dbReference type="PROSITE" id="PS50893"/>
    </source>
</evidence>
<feature type="region of interest" description="Disordered" evidence="9">
    <location>
        <begin position="260"/>
        <end position="306"/>
    </location>
</feature>
<evidence type="ECO:0000256" key="3">
    <source>
        <dbReference type="ARBA" id="ARBA00022692"/>
    </source>
</evidence>
<dbReference type="OrthoDB" id="6500128at2759"/>
<feature type="region of interest" description="Disordered" evidence="9">
    <location>
        <begin position="926"/>
        <end position="982"/>
    </location>
</feature>
<dbReference type="InterPro" id="IPR039421">
    <property type="entry name" value="Type_1_exporter"/>
</dbReference>
<organism evidence="13 14">
    <name type="scientific">Microthyrium microscopicum</name>
    <dbReference type="NCBI Taxonomy" id="703497"/>
    <lineage>
        <taxon>Eukaryota</taxon>
        <taxon>Fungi</taxon>
        <taxon>Dikarya</taxon>
        <taxon>Ascomycota</taxon>
        <taxon>Pezizomycotina</taxon>
        <taxon>Dothideomycetes</taxon>
        <taxon>Dothideomycetes incertae sedis</taxon>
        <taxon>Microthyriales</taxon>
        <taxon>Microthyriaceae</taxon>
        <taxon>Microthyrium</taxon>
    </lineage>
</organism>
<dbReference type="PANTHER" id="PTHR24221">
    <property type="entry name" value="ATP-BINDING CASSETTE SUB-FAMILY B"/>
    <property type="match status" value="1"/>
</dbReference>
<evidence type="ECO:0000256" key="7">
    <source>
        <dbReference type="ARBA" id="ARBA00023136"/>
    </source>
</evidence>
<dbReference type="PROSITE" id="PS50929">
    <property type="entry name" value="ABC_TM1F"/>
    <property type="match status" value="1"/>
</dbReference>
<dbReference type="Pfam" id="PF00664">
    <property type="entry name" value="ABC_membrane"/>
    <property type="match status" value="1"/>
</dbReference>
<gene>
    <name evidence="13" type="ORF">BT63DRAFT_250078</name>
</gene>
<evidence type="ECO:0000256" key="4">
    <source>
        <dbReference type="ARBA" id="ARBA00022741"/>
    </source>
</evidence>
<feature type="transmembrane region" description="Helical" evidence="10">
    <location>
        <begin position="170"/>
        <end position="189"/>
    </location>
</feature>
<comment type="subcellular location">
    <subcellularLocation>
        <location evidence="1">Membrane</location>
        <topology evidence="1">Multi-pass membrane protein</topology>
    </subcellularLocation>
</comment>
<feature type="transmembrane region" description="Helical" evidence="10">
    <location>
        <begin position="460"/>
        <end position="480"/>
    </location>
</feature>
<evidence type="ECO:0000313" key="13">
    <source>
        <dbReference type="EMBL" id="KAF2669095.1"/>
    </source>
</evidence>